<dbReference type="GO" id="GO:0042162">
    <property type="term" value="F:telomeric DNA binding"/>
    <property type="evidence" value="ECO:0007669"/>
    <property type="project" value="TreeGrafter"/>
</dbReference>
<organism evidence="1 2">
    <name type="scientific">Hydnomerulius pinastri MD-312</name>
    <dbReference type="NCBI Taxonomy" id="994086"/>
    <lineage>
        <taxon>Eukaryota</taxon>
        <taxon>Fungi</taxon>
        <taxon>Dikarya</taxon>
        <taxon>Basidiomycota</taxon>
        <taxon>Agaricomycotina</taxon>
        <taxon>Agaricomycetes</taxon>
        <taxon>Agaricomycetidae</taxon>
        <taxon>Boletales</taxon>
        <taxon>Boletales incertae sedis</taxon>
        <taxon>Leucogyrophana</taxon>
    </lineage>
</organism>
<accession>A0A0C9WC53</accession>
<gene>
    <name evidence="1" type="ORF">HYDPIDRAFT_31260</name>
</gene>
<dbReference type="GO" id="GO:0000184">
    <property type="term" value="P:nuclear-transcribed mRNA catabolic process, nonsense-mediated decay"/>
    <property type="evidence" value="ECO:0007669"/>
    <property type="project" value="TreeGrafter"/>
</dbReference>
<dbReference type="Proteomes" id="UP000053820">
    <property type="component" value="Unassembled WGS sequence"/>
</dbReference>
<dbReference type="GO" id="GO:0070034">
    <property type="term" value="F:telomerase RNA binding"/>
    <property type="evidence" value="ECO:0007669"/>
    <property type="project" value="TreeGrafter"/>
</dbReference>
<evidence type="ECO:0000313" key="2">
    <source>
        <dbReference type="Proteomes" id="UP000053820"/>
    </source>
</evidence>
<proteinExistence type="predicted"/>
<evidence type="ECO:0000313" key="1">
    <source>
        <dbReference type="EMBL" id="KIJ61387.1"/>
    </source>
</evidence>
<dbReference type="EMBL" id="KN839862">
    <property type="protein sequence ID" value="KIJ61387.1"/>
    <property type="molecule type" value="Genomic_DNA"/>
</dbReference>
<dbReference type="HOGENOM" id="CLU_875913_0_0_1"/>
<dbReference type="InterPro" id="IPR045153">
    <property type="entry name" value="Est1/Ebs1-like"/>
</dbReference>
<sequence>MMHNLMEISLAPSVPASLRVIPTKYNMIIHLWTHAFHKLLEALRHASFSSPLALEHLQDFIYFAYTFYTGLLEEPSLQAFCAGWLEALGDLACYRMAVAAMVTNSQLSGAALTTDAVSQAAAISADGSTDAKEKSKSEMSARSSSDLLEACIDDSPTPSVGIIAACMMDIEPEKERWRGIAKEWYAQGLADTPGTGKLHHHLRLLSREVEGEELRAVYHFVKSMTTLHPFLTSRELVLPIWSSTVQSRRSQPDATIPELFVLLHGMLFTNIQLDDFTPNLACFLRRLDIEGAEEREWIMMATVNVGAIMEYGRPGGVL</sequence>
<dbReference type="InterPro" id="IPR011990">
    <property type="entry name" value="TPR-like_helical_dom_sf"/>
</dbReference>
<dbReference type="SUPFAM" id="SSF48452">
    <property type="entry name" value="TPR-like"/>
    <property type="match status" value="1"/>
</dbReference>
<dbReference type="PANTHER" id="PTHR15696">
    <property type="entry name" value="SMG-7 SUPPRESSOR WITH MORPHOLOGICAL EFFECT ON GENITALIA PROTEIN 7"/>
    <property type="match status" value="1"/>
</dbReference>
<dbReference type="Gene3D" id="1.25.40.10">
    <property type="entry name" value="Tetratricopeptide repeat domain"/>
    <property type="match status" value="1"/>
</dbReference>
<evidence type="ECO:0008006" key="3">
    <source>
        <dbReference type="Google" id="ProtNLM"/>
    </source>
</evidence>
<dbReference type="OrthoDB" id="3251624at2759"/>
<dbReference type="AlphaFoldDB" id="A0A0C9WC53"/>
<keyword evidence="2" id="KW-1185">Reference proteome</keyword>
<feature type="non-terminal residue" evidence="1">
    <location>
        <position position="1"/>
    </location>
</feature>
<reference evidence="1 2" key="1">
    <citation type="submission" date="2014-04" db="EMBL/GenBank/DDBJ databases">
        <title>Evolutionary Origins and Diversification of the Mycorrhizal Mutualists.</title>
        <authorList>
            <consortium name="DOE Joint Genome Institute"/>
            <consortium name="Mycorrhizal Genomics Consortium"/>
            <person name="Kohler A."/>
            <person name="Kuo A."/>
            <person name="Nagy L.G."/>
            <person name="Floudas D."/>
            <person name="Copeland A."/>
            <person name="Barry K.W."/>
            <person name="Cichocki N."/>
            <person name="Veneault-Fourrey C."/>
            <person name="LaButti K."/>
            <person name="Lindquist E.A."/>
            <person name="Lipzen A."/>
            <person name="Lundell T."/>
            <person name="Morin E."/>
            <person name="Murat C."/>
            <person name="Riley R."/>
            <person name="Ohm R."/>
            <person name="Sun H."/>
            <person name="Tunlid A."/>
            <person name="Henrissat B."/>
            <person name="Grigoriev I.V."/>
            <person name="Hibbett D.S."/>
            <person name="Martin F."/>
        </authorList>
    </citation>
    <scope>NUCLEOTIDE SEQUENCE [LARGE SCALE GENOMIC DNA]</scope>
    <source>
        <strain evidence="1 2">MD-312</strain>
    </source>
</reference>
<dbReference type="PANTHER" id="PTHR15696:SF0">
    <property type="entry name" value="TELOMERASE-BINDING PROTEIN EST1A"/>
    <property type="match status" value="1"/>
</dbReference>
<name>A0A0C9WC53_9AGAM</name>
<protein>
    <recommendedName>
        <fullName evidence="3">DNA/RNA-binding domain-containing protein</fullName>
    </recommendedName>
</protein>
<dbReference type="GO" id="GO:0005697">
    <property type="term" value="C:telomerase holoenzyme complex"/>
    <property type="evidence" value="ECO:0007669"/>
    <property type="project" value="TreeGrafter"/>
</dbReference>